<dbReference type="InterPro" id="IPR013325">
    <property type="entry name" value="RNA_pol_sigma_r2"/>
</dbReference>
<dbReference type="EMBL" id="VDFR01000011">
    <property type="protein sequence ID" value="TNC50903.1"/>
    <property type="molecule type" value="Genomic_DNA"/>
</dbReference>
<dbReference type="Gene3D" id="1.10.1740.10">
    <property type="match status" value="1"/>
</dbReference>
<dbReference type="PANTHER" id="PTHR30173:SF43">
    <property type="entry name" value="ECF RNA POLYMERASE SIGMA FACTOR SIGI-RELATED"/>
    <property type="match status" value="1"/>
</dbReference>
<dbReference type="Gene3D" id="3.10.450.50">
    <property type="match status" value="1"/>
</dbReference>
<dbReference type="SUPFAM" id="SSF88946">
    <property type="entry name" value="Sigma2 domain of RNA polymerase sigma factors"/>
    <property type="match status" value="1"/>
</dbReference>
<comment type="similarity">
    <text evidence="1">Belongs to the sigma-70 factor family. ECF subfamily.</text>
</comment>
<keyword evidence="4" id="KW-0731">Sigma factor</keyword>
<name>A0A5C4MEF3_9ACTN</name>
<dbReference type="SUPFAM" id="SSF88659">
    <property type="entry name" value="Sigma3 and sigma4 domains of RNA polymerase sigma factors"/>
    <property type="match status" value="1"/>
</dbReference>
<comment type="subunit">
    <text evidence="2">Interacts transiently with the RNA polymerase catalytic core formed by RpoA, RpoB, RpoC and RpoZ (2 alpha, 1 beta, 1 beta' and 1 omega subunit) to form the RNA polymerase holoenzyme that can initiate transcription.</text>
</comment>
<feature type="domain" description="RNA polymerase sigma-70 region 2" evidence="6">
    <location>
        <begin position="20"/>
        <end position="80"/>
    </location>
</feature>
<dbReference type="EMBL" id="VDFR01000106">
    <property type="protein sequence ID" value="TNC41314.1"/>
    <property type="molecule type" value="Genomic_DNA"/>
</dbReference>
<dbReference type="Gene3D" id="1.10.10.10">
    <property type="entry name" value="Winged helix-like DNA-binding domain superfamily/Winged helix DNA-binding domain"/>
    <property type="match status" value="1"/>
</dbReference>
<evidence type="ECO:0000256" key="3">
    <source>
        <dbReference type="ARBA" id="ARBA00023015"/>
    </source>
</evidence>
<dbReference type="GO" id="GO:0006352">
    <property type="term" value="P:DNA-templated transcription initiation"/>
    <property type="evidence" value="ECO:0007669"/>
    <property type="project" value="InterPro"/>
</dbReference>
<feature type="domain" description="SnoaL-like" evidence="8">
    <location>
        <begin position="197"/>
        <end position="269"/>
    </location>
</feature>
<dbReference type="Proteomes" id="UP000306740">
    <property type="component" value="Unassembled WGS sequence"/>
</dbReference>
<evidence type="ECO:0000256" key="1">
    <source>
        <dbReference type="ARBA" id="ARBA00010641"/>
    </source>
</evidence>
<dbReference type="GO" id="GO:0003677">
    <property type="term" value="F:DNA binding"/>
    <property type="evidence" value="ECO:0007669"/>
    <property type="project" value="InterPro"/>
</dbReference>
<evidence type="ECO:0000256" key="2">
    <source>
        <dbReference type="ARBA" id="ARBA00011344"/>
    </source>
</evidence>
<dbReference type="RefSeq" id="WP_139105206.1">
    <property type="nucleotide sequence ID" value="NZ_VDFR01000011.1"/>
</dbReference>
<dbReference type="GO" id="GO:0016987">
    <property type="term" value="F:sigma factor activity"/>
    <property type="evidence" value="ECO:0007669"/>
    <property type="project" value="UniProtKB-KW"/>
</dbReference>
<dbReference type="InterPro" id="IPR007627">
    <property type="entry name" value="RNA_pol_sigma70_r2"/>
</dbReference>
<evidence type="ECO:0000259" key="6">
    <source>
        <dbReference type="Pfam" id="PF04542"/>
    </source>
</evidence>
<comment type="caution">
    <text evidence="9">The sequence shown here is derived from an EMBL/GenBank/DDBJ whole genome shotgun (WGS) entry which is preliminary data.</text>
</comment>
<dbReference type="InterPro" id="IPR036388">
    <property type="entry name" value="WH-like_DNA-bd_sf"/>
</dbReference>
<dbReference type="AlphaFoldDB" id="A0A5C4MEF3"/>
<feature type="domain" description="RNA polymerase sigma factor 70 region 4 type 2" evidence="7">
    <location>
        <begin position="124"/>
        <end position="174"/>
    </location>
</feature>
<gene>
    <name evidence="9" type="primary">sigJ</name>
    <name evidence="10" type="ORF">FHE65_02700</name>
    <name evidence="9" type="ORF">FHE65_22530</name>
</gene>
<proteinExistence type="inferred from homology"/>
<evidence type="ECO:0000313" key="10">
    <source>
        <dbReference type="EMBL" id="TNC50903.1"/>
    </source>
</evidence>
<dbReference type="Pfam" id="PF12680">
    <property type="entry name" value="SnoaL_2"/>
    <property type="match status" value="1"/>
</dbReference>
<evidence type="ECO:0000259" key="7">
    <source>
        <dbReference type="Pfam" id="PF08281"/>
    </source>
</evidence>
<dbReference type="PANTHER" id="PTHR30173">
    <property type="entry name" value="SIGMA 19 FACTOR"/>
    <property type="match status" value="1"/>
</dbReference>
<dbReference type="InterPro" id="IPR013324">
    <property type="entry name" value="RNA_pol_sigma_r3/r4-like"/>
</dbReference>
<dbReference type="NCBIfam" id="NF007214">
    <property type="entry name" value="PRK09636.1"/>
    <property type="match status" value="1"/>
</dbReference>
<dbReference type="InterPro" id="IPR037401">
    <property type="entry name" value="SnoaL-like"/>
</dbReference>
<organism evidence="9 11">
    <name type="scientific">Mumia zhuanghuii</name>
    <dbReference type="NCBI Taxonomy" id="2585211"/>
    <lineage>
        <taxon>Bacteria</taxon>
        <taxon>Bacillati</taxon>
        <taxon>Actinomycetota</taxon>
        <taxon>Actinomycetes</taxon>
        <taxon>Propionibacteriales</taxon>
        <taxon>Nocardioidaceae</taxon>
        <taxon>Mumia</taxon>
    </lineage>
</organism>
<evidence type="ECO:0000313" key="11">
    <source>
        <dbReference type="Proteomes" id="UP000306740"/>
    </source>
</evidence>
<dbReference type="OrthoDB" id="3211555at2"/>
<evidence type="ECO:0000256" key="4">
    <source>
        <dbReference type="ARBA" id="ARBA00023082"/>
    </source>
</evidence>
<accession>A0A5C4MEF3</accession>
<sequence>MPLAPDRARADVAPDRARGVLLDVTYRMLGSFAEAEDAVQETYARWYALDEDARHAIEHPTGWLVRVASRVCLDVLGSARARREKYVGEWLPEPVPSPARWSSQGGGSPDPADRITSDETVAMAFLVVLESMTPAERVAFVLKDVFAFPFDEIALVLDRSEAACRQLASSARRRVRSSHLQAVRTRSGEVEARAVSAFRLAWETGDLDALLAVLDPEATVVADGGGKVAAALEPIEGRAEVAQFFADVLTKAPRLVFTQEEVSGRPGVLVWQDGVLVTVMAVDVREGCIAHAWAVRNPDKLRLWQ</sequence>
<protein>
    <submittedName>
        <fullName evidence="9">RNA polymerase sigma factor SigJ</fullName>
    </submittedName>
</protein>
<dbReference type="Pfam" id="PF08281">
    <property type="entry name" value="Sigma70_r4_2"/>
    <property type="match status" value="1"/>
</dbReference>
<dbReference type="Pfam" id="PF04542">
    <property type="entry name" value="Sigma70_r2"/>
    <property type="match status" value="1"/>
</dbReference>
<dbReference type="SUPFAM" id="SSF54427">
    <property type="entry name" value="NTF2-like"/>
    <property type="match status" value="1"/>
</dbReference>
<keyword evidence="3" id="KW-0805">Transcription regulation</keyword>
<evidence type="ECO:0000259" key="8">
    <source>
        <dbReference type="Pfam" id="PF12680"/>
    </source>
</evidence>
<keyword evidence="5" id="KW-0804">Transcription</keyword>
<evidence type="ECO:0000256" key="5">
    <source>
        <dbReference type="ARBA" id="ARBA00023163"/>
    </source>
</evidence>
<dbReference type="InterPro" id="IPR052704">
    <property type="entry name" value="ECF_Sigma-70_Domain"/>
</dbReference>
<dbReference type="InterPro" id="IPR013249">
    <property type="entry name" value="RNA_pol_sigma70_r4_t2"/>
</dbReference>
<dbReference type="InterPro" id="IPR032710">
    <property type="entry name" value="NTF2-like_dom_sf"/>
</dbReference>
<reference evidence="9 11" key="1">
    <citation type="submission" date="2019-05" db="EMBL/GenBank/DDBJ databases">
        <title>Mumia sp. nov., isolated from the intestinal contents of plateau pika (Ochotona curzoniae) in the Qinghai-Tibet plateau of China.</title>
        <authorList>
            <person name="Tian Z."/>
        </authorList>
    </citation>
    <scope>NUCLEOTIDE SEQUENCE [LARGE SCALE GENOMIC DNA]</scope>
    <source>
        <strain evidence="11">527</strain>
        <strain evidence="9">Z527</strain>
    </source>
</reference>
<evidence type="ECO:0000313" key="9">
    <source>
        <dbReference type="EMBL" id="TNC41314.1"/>
    </source>
</evidence>